<dbReference type="EMBL" id="CP101125">
    <property type="protein sequence ID" value="UTO16560.1"/>
    <property type="molecule type" value="Genomic_DNA"/>
</dbReference>
<accession>A0ABY5EP35</accession>
<evidence type="ECO:0000313" key="2">
    <source>
        <dbReference type="Proteomes" id="UP001059607"/>
    </source>
</evidence>
<evidence type="ECO:0000313" key="1">
    <source>
        <dbReference type="EMBL" id="UTO16560.1"/>
    </source>
</evidence>
<reference evidence="1" key="1">
    <citation type="submission" date="2022-07" db="EMBL/GenBank/DDBJ databases">
        <title>Pseudomonas nunamit sp. nov. an antifungal species isolated from Greenland.</title>
        <authorList>
            <person name="Ntana F."/>
            <person name="Hennessy R.C."/>
            <person name="Zervas A."/>
            <person name="Stougaard P."/>
        </authorList>
    </citation>
    <scope>NUCLEOTIDE SEQUENCE</scope>
    <source>
        <strain evidence="1">In5</strain>
    </source>
</reference>
<name>A0ABY5EP35_9PSED</name>
<sequence length="53" mass="5721">MNASLSNSCDADHSADCLAAPYSKWVGAVSIAGNSVFFANGELRTLEKFNYYN</sequence>
<dbReference type="Proteomes" id="UP001059607">
    <property type="component" value="Chromosome"/>
</dbReference>
<gene>
    <name evidence="1" type="ORF">NK667_09465</name>
</gene>
<keyword evidence="2" id="KW-1185">Reference proteome</keyword>
<dbReference type="RefSeq" id="WP_161807663.1">
    <property type="nucleotide sequence ID" value="NZ_CP101125.1"/>
</dbReference>
<organism evidence="1 2">
    <name type="scientific">Pseudomonas nunensis</name>
    <dbReference type="NCBI Taxonomy" id="2961896"/>
    <lineage>
        <taxon>Bacteria</taxon>
        <taxon>Pseudomonadati</taxon>
        <taxon>Pseudomonadota</taxon>
        <taxon>Gammaproteobacteria</taxon>
        <taxon>Pseudomonadales</taxon>
        <taxon>Pseudomonadaceae</taxon>
        <taxon>Pseudomonas</taxon>
    </lineage>
</organism>
<proteinExistence type="predicted"/>
<protein>
    <submittedName>
        <fullName evidence="1">Uncharacterized protein</fullName>
    </submittedName>
</protein>